<reference evidence="1 2" key="1">
    <citation type="submission" date="2019-04" db="EMBL/GenBank/DDBJ databases">
        <title>Novel bacteriophages capable of disrupting biofilms from clinical strains of Aeromonas hydrophila with intrinsic antibiotic resistance.</title>
        <authorList>
            <person name="Kabwe M."/>
            <person name="Brown T.L."/>
            <person name="Speirs L."/>
            <person name="Ku H."/>
            <person name="Leach M."/>
            <person name="Chan H.T."/>
            <person name="Petrovski S."/>
            <person name="Lock P."/>
            <person name="Tucci J."/>
        </authorList>
    </citation>
    <scope>NUCLEOTIDE SEQUENCE [LARGE SCALE GENOMIC DNA]</scope>
</reference>
<organism evidence="1 2">
    <name type="scientific">Aeromonas phage LAh10</name>
    <dbReference type="NCBI Taxonomy" id="2591025"/>
    <lineage>
        <taxon>Viruses</taxon>
        <taxon>Duplodnaviria</taxon>
        <taxon>Heunggongvirae</taxon>
        <taxon>Uroviricota</taxon>
        <taxon>Caudoviricetes</taxon>
        <taxon>Chimalliviridae</taxon>
        <taxon>Ludhianavirus</taxon>
        <taxon>Ludhianavirus LAh10</taxon>
    </lineage>
</organism>
<gene>
    <name evidence="1" type="ORF">LAh10_30</name>
</gene>
<accession>A0A514A1E8</accession>
<evidence type="ECO:0008006" key="3">
    <source>
        <dbReference type="Google" id="ProtNLM"/>
    </source>
</evidence>
<name>A0A514A1E8_9CAUD</name>
<dbReference type="Proteomes" id="UP000318420">
    <property type="component" value="Segment"/>
</dbReference>
<keyword evidence="2" id="KW-1185">Reference proteome</keyword>
<protein>
    <recommendedName>
        <fullName evidence="3">Virion structural protein</fullName>
    </recommendedName>
</protein>
<dbReference type="EMBL" id="MK838116">
    <property type="protein sequence ID" value="QDH47056.1"/>
    <property type="molecule type" value="Genomic_DNA"/>
</dbReference>
<evidence type="ECO:0000313" key="2">
    <source>
        <dbReference type="Proteomes" id="UP000318420"/>
    </source>
</evidence>
<proteinExistence type="predicted"/>
<sequence>MSMNVLVSSLLQQAKITAKISGKIADSTTLRAIFITPVAQHTAIKVLQHTRQADFISNRAEWVGLTVQLQPGVYQDKILPYRDDLRVQVISSTETDVKISEYVAVPLNSDDPRVMSNTTVNADFSAQDSVALQEFQFQLIDPGFAKLKNLEVSDNFPMSNVADVIRITMEENTQKVGLEGKEKYRGLYMVEPVDNVNKYRQILIPSGTRLINLPLFIQNHPEFGVYSRGLGCFYKQNYWWVYPLFNTSLVDVHHRPIDLIRMPRDKAPTLDETFYVSDVALTIISTGDGGHSDTADITKQNKGVGSRIVMGDAISGDAGYHYSKGQAITTRQETIQEYKLSDRKDGSEYTPLDLNPTGNVCRAMTNNSINEGEVVTVEWHNGDIGYLEPGHPLRYQYISSEGGLTTRKGVLLGYRCDYVPITGGPLPKMKRTCVLTVFLKRQERYKAPQE</sequence>
<evidence type="ECO:0000313" key="1">
    <source>
        <dbReference type="EMBL" id="QDH47056.1"/>
    </source>
</evidence>